<dbReference type="RefSeq" id="WP_238205666.1">
    <property type="nucleotide sequence ID" value="NZ_BPQE01000023.1"/>
</dbReference>
<gene>
    <name evidence="2" type="ORF">QO012_000094</name>
</gene>
<dbReference type="Pfam" id="PF07505">
    <property type="entry name" value="DUF5131"/>
    <property type="match status" value="1"/>
</dbReference>
<feature type="compositionally biased region" description="Low complexity" evidence="1">
    <location>
        <begin position="100"/>
        <end position="111"/>
    </location>
</feature>
<organism evidence="2 3">
    <name type="scientific">Methylobacterium aerolatum</name>
    <dbReference type="NCBI Taxonomy" id="418708"/>
    <lineage>
        <taxon>Bacteria</taxon>
        <taxon>Pseudomonadati</taxon>
        <taxon>Pseudomonadota</taxon>
        <taxon>Alphaproteobacteria</taxon>
        <taxon>Hyphomicrobiales</taxon>
        <taxon>Methylobacteriaceae</taxon>
        <taxon>Methylobacterium</taxon>
    </lineage>
</organism>
<evidence type="ECO:0000313" key="3">
    <source>
        <dbReference type="Proteomes" id="UP001231124"/>
    </source>
</evidence>
<sequence length="146" mass="15676">MLALYAMWEDAPEQKLLDVLVCKIRRKLMEAQAQIRIERIDWIIAGVETDQGPHRAGPTHPDWLRQIPDACAASDVRHHHKQNGEWADADSVPGEILKDSASAESRATASSGLGKKAAGRLLDGVEHNGFPGALAPADALDVAGAA</sequence>
<name>A0ABU0HVW0_9HYPH</name>
<evidence type="ECO:0000256" key="1">
    <source>
        <dbReference type="SAM" id="MobiDB-lite"/>
    </source>
</evidence>
<feature type="region of interest" description="Disordered" evidence="1">
    <location>
        <begin position="74"/>
        <end position="114"/>
    </location>
</feature>
<protein>
    <submittedName>
        <fullName evidence="2">Uncharacterized protein</fullName>
    </submittedName>
</protein>
<dbReference type="Proteomes" id="UP001231124">
    <property type="component" value="Unassembled WGS sequence"/>
</dbReference>
<keyword evidence="3" id="KW-1185">Reference proteome</keyword>
<accession>A0ABU0HVW0</accession>
<proteinExistence type="predicted"/>
<reference evidence="2 3" key="1">
    <citation type="submission" date="2023-07" db="EMBL/GenBank/DDBJ databases">
        <title>Genomic Encyclopedia of Type Strains, Phase IV (KMG-IV): sequencing the most valuable type-strain genomes for metagenomic binning, comparative biology and taxonomic classification.</title>
        <authorList>
            <person name="Goeker M."/>
        </authorList>
    </citation>
    <scope>NUCLEOTIDE SEQUENCE [LARGE SCALE GENOMIC DNA]</scope>
    <source>
        <strain evidence="2 3">DSM 19013</strain>
    </source>
</reference>
<dbReference type="EMBL" id="JAUSVP010000001">
    <property type="protein sequence ID" value="MDQ0445616.1"/>
    <property type="molecule type" value="Genomic_DNA"/>
</dbReference>
<comment type="caution">
    <text evidence="2">The sequence shown here is derived from an EMBL/GenBank/DDBJ whole genome shotgun (WGS) entry which is preliminary data.</text>
</comment>
<dbReference type="InterPro" id="IPR011101">
    <property type="entry name" value="DUF5131"/>
</dbReference>
<evidence type="ECO:0000313" key="2">
    <source>
        <dbReference type="EMBL" id="MDQ0445616.1"/>
    </source>
</evidence>